<dbReference type="InterPro" id="IPR023631">
    <property type="entry name" value="Amidase_dom"/>
</dbReference>
<evidence type="ECO:0000313" key="4">
    <source>
        <dbReference type="Proteomes" id="UP001205185"/>
    </source>
</evidence>
<comment type="caution">
    <text evidence="3">The sequence shown here is derived from an EMBL/GenBank/DDBJ whole genome shotgun (WGS) entry which is preliminary data.</text>
</comment>
<keyword evidence="4" id="KW-1185">Reference proteome</keyword>
<dbReference type="PANTHER" id="PTHR11895:SF7">
    <property type="entry name" value="GLUTAMYL-TRNA(GLN) AMIDOTRANSFERASE SUBUNIT A, MITOCHONDRIAL"/>
    <property type="match status" value="1"/>
</dbReference>
<accession>A0ABT1I661</accession>
<protein>
    <submittedName>
        <fullName evidence="3">Aspartyl-tRNA(Asn)/glutamyl-tRNA(Gln) amidotransferase subunit A</fullName>
    </submittedName>
</protein>
<organism evidence="3 4">
    <name type="scientific">Actinokineospora diospyrosa</name>
    <dbReference type="NCBI Taxonomy" id="103728"/>
    <lineage>
        <taxon>Bacteria</taxon>
        <taxon>Bacillati</taxon>
        <taxon>Actinomycetota</taxon>
        <taxon>Actinomycetes</taxon>
        <taxon>Pseudonocardiales</taxon>
        <taxon>Pseudonocardiaceae</taxon>
        <taxon>Actinokineospora</taxon>
    </lineage>
</organism>
<feature type="domain" description="Amidase" evidence="2">
    <location>
        <begin position="27"/>
        <end position="454"/>
    </location>
</feature>
<comment type="similarity">
    <text evidence="1">Belongs to the amidase family.</text>
</comment>
<dbReference type="Proteomes" id="UP001205185">
    <property type="component" value="Unassembled WGS sequence"/>
</dbReference>
<dbReference type="EMBL" id="JAMTCO010000002">
    <property type="protein sequence ID" value="MCP2268123.1"/>
    <property type="molecule type" value="Genomic_DNA"/>
</dbReference>
<gene>
    <name evidence="3" type="ORF">LV75_000609</name>
</gene>
<evidence type="ECO:0000259" key="2">
    <source>
        <dbReference type="Pfam" id="PF01425"/>
    </source>
</evidence>
<dbReference type="RefSeq" id="WP_253885068.1">
    <property type="nucleotide sequence ID" value="NZ_BAAAVB010000006.1"/>
</dbReference>
<proteinExistence type="inferred from homology"/>
<sequence length="512" mass="55295">MDGADLCHKPATEVLALFQRRQLSPVELLDALIARAERLEPRLNAFATTYHERARVTARAAEARYQAGGDPARPLDGLPLVAKSDTDSAVEGTVSSDGCLWLTGAVDEHTSPTMARLLAAGAALHARTTMPELGWAWTCDSRAHGLTPNPWDPTYSSGGSSSGSAVAVVAGTTTVAMGTDCLGSLRVPSAMCGVVGFKPPYGRNPLHPGVSYDFFTHIGPMTRTVADAALLQNVTSGPHPLDHTSLPGRVTIPQRLADVRGLRIAFSLDLGCFPVTADVRRETLATLRALADAGARVEEVEVPWAGDITRAASRYTDRLYAEDFVRALREHPDEVSDYTGYYAQCALEVDPDELRRLHELAAWTWYHHFGPLFEQYDAFLCPTLAFHEVPAANRPWERTIEVNGTHHTDHDGVMTGLFNVYSRCPVLVVPSGQCAGSGLPTSVQIATRPYDDVTAFQVGAAIEQARPWPSWSEPASRPAHNPPDLIAIHHETITTPPQLAGAGLSRAGEQQP</sequence>
<dbReference type="PANTHER" id="PTHR11895">
    <property type="entry name" value="TRANSAMIDASE"/>
    <property type="match status" value="1"/>
</dbReference>
<name>A0ABT1I661_9PSEU</name>
<dbReference type="Pfam" id="PF01425">
    <property type="entry name" value="Amidase"/>
    <property type="match status" value="1"/>
</dbReference>
<evidence type="ECO:0000313" key="3">
    <source>
        <dbReference type="EMBL" id="MCP2268123.1"/>
    </source>
</evidence>
<evidence type="ECO:0000256" key="1">
    <source>
        <dbReference type="ARBA" id="ARBA00009199"/>
    </source>
</evidence>
<dbReference type="InterPro" id="IPR000120">
    <property type="entry name" value="Amidase"/>
</dbReference>
<dbReference type="InterPro" id="IPR036928">
    <property type="entry name" value="AS_sf"/>
</dbReference>
<reference evidence="3 4" key="1">
    <citation type="submission" date="2022-06" db="EMBL/GenBank/DDBJ databases">
        <title>Genomic Encyclopedia of Archaeal and Bacterial Type Strains, Phase II (KMG-II): from individual species to whole genera.</title>
        <authorList>
            <person name="Goeker M."/>
        </authorList>
    </citation>
    <scope>NUCLEOTIDE SEQUENCE [LARGE SCALE GENOMIC DNA]</scope>
    <source>
        <strain evidence="3 4">DSM 44255</strain>
    </source>
</reference>
<dbReference type="Gene3D" id="3.90.1300.10">
    <property type="entry name" value="Amidase signature (AS) domain"/>
    <property type="match status" value="1"/>
</dbReference>
<dbReference type="SUPFAM" id="SSF75304">
    <property type="entry name" value="Amidase signature (AS) enzymes"/>
    <property type="match status" value="1"/>
</dbReference>